<dbReference type="InterPro" id="IPR003593">
    <property type="entry name" value="AAA+_ATPase"/>
</dbReference>
<dbReference type="Pfam" id="PF00005">
    <property type="entry name" value="ABC_tran"/>
    <property type="match status" value="1"/>
</dbReference>
<dbReference type="PROSITE" id="PS50893">
    <property type="entry name" value="ABC_TRANSPORTER_2"/>
    <property type="match status" value="1"/>
</dbReference>
<comment type="caution">
    <text evidence="5">The sequence shown here is derived from an EMBL/GenBank/DDBJ whole genome shotgun (WGS) entry which is preliminary data.</text>
</comment>
<reference evidence="5 6" key="1">
    <citation type="journal article" date="2016" name="Nat. Commun.">
        <title>Thousands of microbial genomes shed light on interconnected biogeochemical processes in an aquifer system.</title>
        <authorList>
            <person name="Anantharaman K."/>
            <person name="Brown C.T."/>
            <person name="Hug L.A."/>
            <person name="Sharon I."/>
            <person name="Castelle C.J."/>
            <person name="Probst A.J."/>
            <person name="Thomas B.C."/>
            <person name="Singh A."/>
            <person name="Wilkins M.J."/>
            <person name="Karaoz U."/>
            <person name="Brodie E.L."/>
            <person name="Williams K.H."/>
            <person name="Hubbard S.S."/>
            <person name="Banfield J.F."/>
        </authorList>
    </citation>
    <scope>NUCLEOTIDE SEQUENCE [LARGE SCALE GENOMIC DNA]</scope>
</reference>
<keyword evidence="2" id="KW-0547">Nucleotide-binding</keyword>
<organism evidence="5 6">
    <name type="scientific">Candidatus Roizmanbacteria bacterium RIFCSPLOWO2_01_FULL_45_11</name>
    <dbReference type="NCBI Taxonomy" id="1802070"/>
    <lineage>
        <taxon>Bacteria</taxon>
        <taxon>Candidatus Roizmaniibacteriota</taxon>
    </lineage>
</organism>
<name>A0A1F7JC65_9BACT</name>
<dbReference type="Proteomes" id="UP000178486">
    <property type="component" value="Unassembled WGS sequence"/>
</dbReference>
<evidence type="ECO:0000313" key="5">
    <source>
        <dbReference type="EMBL" id="OGK53183.1"/>
    </source>
</evidence>
<dbReference type="FunFam" id="3.40.50.300:FF:000032">
    <property type="entry name" value="Export ABC transporter ATP-binding protein"/>
    <property type="match status" value="1"/>
</dbReference>
<dbReference type="PANTHER" id="PTHR24220">
    <property type="entry name" value="IMPORT ATP-BINDING PROTEIN"/>
    <property type="match status" value="1"/>
</dbReference>
<dbReference type="SUPFAM" id="SSF52540">
    <property type="entry name" value="P-loop containing nucleoside triphosphate hydrolases"/>
    <property type="match status" value="1"/>
</dbReference>
<dbReference type="InterPro" id="IPR017871">
    <property type="entry name" value="ABC_transporter-like_CS"/>
</dbReference>
<evidence type="ECO:0000313" key="6">
    <source>
        <dbReference type="Proteomes" id="UP000178486"/>
    </source>
</evidence>
<dbReference type="Gene3D" id="3.40.50.300">
    <property type="entry name" value="P-loop containing nucleotide triphosphate hydrolases"/>
    <property type="match status" value="1"/>
</dbReference>
<feature type="domain" description="ABC transporter" evidence="4">
    <location>
        <begin position="3"/>
        <end position="220"/>
    </location>
</feature>
<evidence type="ECO:0000259" key="4">
    <source>
        <dbReference type="PROSITE" id="PS50893"/>
    </source>
</evidence>
<dbReference type="GO" id="GO:0016887">
    <property type="term" value="F:ATP hydrolysis activity"/>
    <property type="evidence" value="ECO:0007669"/>
    <property type="project" value="InterPro"/>
</dbReference>
<keyword evidence="1" id="KW-0813">Transport</keyword>
<dbReference type="GO" id="GO:0098796">
    <property type="term" value="C:membrane protein complex"/>
    <property type="evidence" value="ECO:0007669"/>
    <property type="project" value="UniProtKB-ARBA"/>
</dbReference>
<sequence length="220" mass="23865">MLITTDNISKSYTVGGSSIDVLNDISLTIDKGEFVAIMGQSGSGKSTLMYILGLLISPTSGTYLLNGDDVSTLPGDTRAHLRNGKIGFVFQSFHLLPGVSVIDNVKLPLLYSKQNGPSEQAYAKELLEKVGLSDRLHHKPNQLSGGQQQRVAIARALINKPDVLFADEPTGNLDSKTGAEIMDIFDTLNKEGKTIIMVTHEKSIARHAKRIIHIQDGRVV</sequence>
<evidence type="ECO:0000256" key="3">
    <source>
        <dbReference type="ARBA" id="ARBA00022840"/>
    </source>
</evidence>
<dbReference type="GO" id="GO:0005524">
    <property type="term" value="F:ATP binding"/>
    <property type="evidence" value="ECO:0007669"/>
    <property type="project" value="UniProtKB-KW"/>
</dbReference>
<dbReference type="PROSITE" id="PS00211">
    <property type="entry name" value="ABC_TRANSPORTER_1"/>
    <property type="match status" value="1"/>
</dbReference>
<proteinExistence type="predicted"/>
<dbReference type="SMART" id="SM00382">
    <property type="entry name" value="AAA"/>
    <property type="match status" value="1"/>
</dbReference>
<dbReference type="GO" id="GO:0022857">
    <property type="term" value="F:transmembrane transporter activity"/>
    <property type="evidence" value="ECO:0007669"/>
    <property type="project" value="TreeGrafter"/>
</dbReference>
<dbReference type="InterPro" id="IPR027417">
    <property type="entry name" value="P-loop_NTPase"/>
</dbReference>
<dbReference type="GO" id="GO:0005886">
    <property type="term" value="C:plasma membrane"/>
    <property type="evidence" value="ECO:0007669"/>
    <property type="project" value="TreeGrafter"/>
</dbReference>
<evidence type="ECO:0000256" key="1">
    <source>
        <dbReference type="ARBA" id="ARBA00022448"/>
    </source>
</evidence>
<dbReference type="EMBL" id="MGAU01000066">
    <property type="protein sequence ID" value="OGK53183.1"/>
    <property type="molecule type" value="Genomic_DNA"/>
</dbReference>
<dbReference type="CDD" id="cd03255">
    <property type="entry name" value="ABC_MJ0796_LolCDE_FtsE"/>
    <property type="match status" value="1"/>
</dbReference>
<dbReference type="InterPro" id="IPR015854">
    <property type="entry name" value="ABC_transpr_LolD-like"/>
</dbReference>
<dbReference type="InterPro" id="IPR003439">
    <property type="entry name" value="ABC_transporter-like_ATP-bd"/>
</dbReference>
<gene>
    <name evidence="5" type="ORF">A3B56_02165</name>
</gene>
<keyword evidence="3 5" id="KW-0067">ATP-binding</keyword>
<dbReference type="InterPro" id="IPR017911">
    <property type="entry name" value="MacB-like_ATP-bd"/>
</dbReference>
<dbReference type="PANTHER" id="PTHR24220:SF86">
    <property type="entry name" value="ABC TRANSPORTER ABCH.1"/>
    <property type="match status" value="1"/>
</dbReference>
<dbReference type="AlphaFoldDB" id="A0A1F7JC65"/>
<evidence type="ECO:0000256" key="2">
    <source>
        <dbReference type="ARBA" id="ARBA00022741"/>
    </source>
</evidence>
<accession>A0A1F7JC65</accession>
<protein>
    <submittedName>
        <fullName evidence="5">Macrolide ABC transporter ATP-binding protein</fullName>
    </submittedName>
</protein>